<gene>
    <name evidence="1" type="ORF">IFM89_030338</name>
</gene>
<keyword evidence="2" id="KW-1185">Reference proteome</keyword>
<proteinExistence type="predicted"/>
<dbReference type="EMBL" id="JADFTS010000003">
    <property type="protein sequence ID" value="KAF9616571.1"/>
    <property type="molecule type" value="Genomic_DNA"/>
</dbReference>
<reference evidence="1 2" key="1">
    <citation type="submission" date="2020-10" db="EMBL/GenBank/DDBJ databases">
        <title>The Coptis chinensis genome and diversification of protoberbering-type alkaloids.</title>
        <authorList>
            <person name="Wang B."/>
            <person name="Shu S."/>
            <person name="Song C."/>
            <person name="Liu Y."/>
        </authorList>
    </citation>
    <scope>NUCLEOTIDE SEQUENCE [LARGE SCALE GENOMIC DNA]</scope>
    <source>
        <strain evidence="1">HL-2020</strain>
        <tissue evidence="1">Leaf</tissue>
    </source>
</reference>
<dbReference type="PANTHER" id="PTHR31656">
    <property type="entry name" value="ROOT CAP DOMAIN-CONTAINING PROTEIN"/>
    <property type="match status" value="1"/>
</dbReference>
<name>A0A835MAE4_9MAGN</name>
<evidence type="ECO:0000313" key="2">
    <source>
        <dbReference type="Proteomes" id="UP000631114"/>
    </source>
</evidence>
<dbReference type="AlphaFoldDB" id="A0A835MAE4"/>
<comment type="caution">
    <text evidence="1">The sequence shown here is derived from an EMBL/GenBank/DDBJ whole genome shotgun (WGS) entry which is preliminary data.</text>
</comment>
<evidence type="ECO:0000313" key="1">
    <source>
        <dbReference type="EMBL" id="KAF9616571.1"/>
    </source>
</evidence>
<dbReference type="Proteomes" id="UP000631114">
    <property type="component" value="Unassembled WGS sequence"/>
</dbReference>
<sequence length="256" mass="28681">MPRVALSTVVASVRLLADASPLRTSTLYYVIYLFQFTQSLQLKMNIILESVHLLGEPLVKATVLFVMIHDSLEEMEECSSLMDPRVVTLLYSQTITFKSMLTSLELGQRVQLATLHGCKLCLSYLILTLVVAAERVTQWDDKVEALIVRWDGLLEVDVKVTPIGAEENRVHNYQLPADDVFAHLETEIRFIQLTDSAKGVFGQTYRPDYVSPVKVGVATPLMGGEDKYRTPSLLSPLCKLCRFNGLQLAFITLEAI</sequence>
<dbReference type="InterPro" id="IPR009646">
    <property type="entry name" value="Root_cap"/>
</dbReference>
<organism evidence="1 2">
    <name type="scientific">Coptis chinensis</name>
    <dbReference type="NCBI Taxonomy" id="261450"/>
    <lineage>
        <taxon>Eukaryota</taxon>
        <taxon>Viridiplantae</taxon>
        <taxon>Streptophyta</taxon>
        <taxon>Embryophyta</taxon>
        <taxon>Tracheophyta</taxon>
        <taxon>Spermatophyta</taxon>
        <taxon>Magnoliopsida</taxon>
        <taxon>Ranunculales</taxon>
        <taxon>Ranunculaceae</taxon>
        <taxon>Coptidoideae</taxon>
        <taxon>Coptis</taxon>
    </lineage>
</organism>
<accession>A0A835MAE4</accession>
<dbReference type="Pfam" id="PF06830">
    <property type="entry name" value="Root_cap"/>
    <property type="match status" value="1"/>
</dbReference>
<protein>
    <submittedName>
        <fullName evidence="1">Uncharacterized protein</fullName>
    </submittedName>
</protein>
<dbReference type="OrthoDB" id="585770at2759"/>